<feature type="non-terminal residue" evidence="1">
    <location>
        <position position="105"/>
    </location>
</feature>
<sequence length="105" mass="11852">MATLDFGSLLQNPRLSSPRGQNLLLNLKPLRSLDLDCSPHRKLLCSRGACFSNSNPCGKFHIVKANSTDTAPIDTFSSADVLYEQTFPVNRIEKVFHLHIYFHTY</sequence>
<dbReference type="Proteomes" id="UP000593574">
    <property type="component" value="Unassembled WGS sequence"/>
</dbReference>
<protein>
    <submittedName>
        <fullName evidence="1">Uncharacterized protein</fullName>
    </submittedName>
</protein>
<keyword evidence="2" id="KW-1185">Reference proteome</keyword>
<accession>A0A7J8ZHU7</accession>
<comment type="caution">
    <text evidence="1">The sequence shown here is derived from an EMBL/GenBank/DDBJ whole genome shotgun (WGS) entry which is preliminary data.</text>
</comment>
<proteinExistence type="predicted"/>
<organism evidence="1 2">
    <name type="scientific">Gossypium laxum</name>
    <dbReference type="NCBI Taxonomy" id="34288"/>
    <lineage>
        <taxon>Eukaryota</taxon>
        <taxon>Viridiplantae</taxon>
        <taxon>Streptophyta</taxon>
        <taxon>Embryophyta</taxon>
        <taxon>Tracheophyta</taxon>
        <taxon>Spermatophyta</taxon>
        <taxon>Magnoliopsida</taxon>
        <taxon>eudicotyledons</taxon>
        <taxon>Gunneridae</taxon>
        <taxon>Pentapetalae</taxon>
        <taxon>rosids</taxon>
        <taxon>malvids</taxon>
        <taxon>Malvales</taxon>
        <taxon>Malvaceae</taxon>
        <taxon>Malvoideae</taxon>
        <taxon>Gossypium</taxon>
    </lineage>
</organism>
<evidence type="ECO:0000313" key="2">
    <source>
        <dbReference type="Proteomes" id="UP000593574"/>
    </source>
</evidence>
<dbReference type="EMBL" id="JABEZV010000005">
    <property type="protein sequence ID" value="MBA0711285.1"/>
    <property type="molecule type" value="Genomic_DNA"/>
</dbReference>
<name>A0A7J8ZHU7_9ROSI</name>
<evidence type="ECO:0000313" key="1">
    <source>
        <dbReference type="EMBL" id="MBA0711285.1"/>
    </source>
</evidence>
<reference evidence="1 2" key="1">
    <citation type="journal article" date="2019" name="Genome Biol. Evol.">
        <title>Insights into the evolution of the New World diploid cottons (Gossypium, subgenus Houzingenia) based on genome sequencing.</title>
        <authorList>
            <person name="Grover C.E."/>
            <person name="Arick M.A. 2nd"/>
            <person name="Thrash A."/>
            <person name="Conover J.L."/>
            <person name="Sanders W.S."/>
            <person name="Peterson D.G."/>
            <person name="Frelichowski J.E."/>
            <person name="Scheffler J.A."/>
            <person name="Scheffler B.E."/>
            <person name="Wendel J.F."/>
        </authorList>
    </citation>
    <scope>NUCLEOTIDE SEQUENCE [LARGE SCALE GENOMIC DNA]</scope>
    <source>
        <strain evidence="1">4</strain>
        <tissue evidence="1">Leaf</tissue>
    </source>
</reference>
<dbReference type="AlphaFoldDB" id="A0A7J8ZHU7"/>
<gene>
    <name evidence="1" type="ORF">Golax_010482</name>
</gene>